<keyword evidence="2" id="KW-1185">Reference proteome</keyword>
<evidence type="ECO:0000313" key="1">
    <source>
        <dbReference type="EMBL" id="RMI41854.1"/>
    </source>
</evidence>
<dbReference type="EMBL" id="RFFJ01000041">
    <property type="protein sequence ID" value="RMI41854.1"/>
    <property type="molecule type" value="Genomic_DNA"/>
</dbReference>
<dbReference type="PANTHER" id="PTHR39328:SF1">
    <property type="entry name" value="BLL2871 PROTEIN"/>
    <property type="match status" value="1"/>
</dbReference>
<dbReference type="RefSeq" id="WP_122183521.1">
    <property type="nucleotide sequence ID" value="NZ_RFFJ01000041.1"/>
</dbReference>
<organism evidence="1 2">
    <name type="scientific">Streptomyces triticirhizae</name>
    <dbReference type="NCBI Taxonomy" id="2483353"/>
    <lineage>
        <taxon>Bacteria</taxon>
        <taxon>Bacillati</taxon>
        <taxon>Actinomycetota</taxon>
        <taxon>Actinomycetes</taxon>
        <taxon>Kitasatosporales</taxon>
        <taxon>Streptomycetaceae</taxon>
        <taxon>Streptomyces</taxon>
    </lineage>
</organism>
<sequence length="279" mass="29014">MTFSVVGHDPDSGLVGVAVASCVLAIGARAPVARRGVGVAVAQAASSLWHAEAALELVARGAEPADAVAALAALPDAPGRQLAVTDHAGRVASWTGDACTASAGHRIGEREDERVAVQGNTLASDDVVPALAEGWRRSAELPLPERLLAALTAGDEAGGDARGRQSAALLVVGEHEDEPVNLRVDDSRAPLPELARLLAVDRAHRDLREAVGLHRAEGEAAAERIARLLLRAAERAPDDQLIAHWGPRLLTEPARLSHELRDQAAGLAPRVTWVAGLLG</sequence>
<dbReference type="PANTHER" id="PTHR39328">
    <property type="entry name" value="BLL2871 PROTEIN"/>
    <property type="match status" value="1"/>
</dbReference>
<dbReference type="AlphaFoldDB" id="A0A3M2LWD8"/>
<dbReference type="Pfam" id="PF06267">
    <property type="entry name" value="DUF1028"/>
    <property type="match status" value="1"/>
</dbReference>
<dbReference type="SUPFAM" id="SSF56235">
    <property type="entry name" value="N-terminal nucleophile aminohydrolases (Ntn hydrolases)"/>
    <property type="match status" value="1"/>
</dbReference>
<comment type="caution">
    <text evidence="1">The sequence shown here is derived from an EMBL/GenBank/DDBJ whole genome shotgun (WGS) entry which is preliminary data.</text>
</comment>
<dbReference type="Gene3D" id="3.60.20.10">
    <property type="entry name" value="Glutamine Phosphoribosylpyrophosphate, subunit 1, domain 1"/>
    <property type="match status" value="1"/>
</dbReference>
<proteinExistence type="predicted"/>
<evidence type="ECO:0000313" key="2">
    <source>
        <dbReference type="Proteomes" id="UP000278673"/>
    </source>
</evidence>
<dbReference type="Proteomes" id="UP000278673">
    <property type="component" value="Unassembled WGS sequence"/>
</dbReference>
<gene>
    <name evidence="1" type="ORF">EBN88_10365</name>
</gene>
<protein>
    <submittedName>
        <fullName evidence="1">DUF1028 domain-containing protein</fullName>
    </submittedName>
</protein>
<reference evidence="1 2" key="1">
    <citation type="submission" date="2018-10" db="EMBL/GenBank/DDBJ databases">
        <title>Isolation, diversity and antifungal activity of actinobacteria from wheat.</title>
        <authorList>
            <person name="Han C."/>
        </authorList>
    </citation>
    <scope>NUCLEOTIDE SEQUENCE [LARGE SCALE GENOMIC DNA]</scope>
    <source>
        <strain evidence="1 2">NEAU-YY642</strain>
    </source>
</reference>
<name>A0A3M2LWD8_9ACTN</name>
<dbReference type="InterPro" id="IPR010430">
    <property type="entry name" value="DUF1028"/>
</dbReference>
<dbReference type="InterPro" id="IPR029055">
    <property type="entry name" value="Ntn_hydrolases_N"/>
</dbReference>
<accession>A0A3M2LWD8</accession>